<name>A0A7Z0E662_RHILE</name>
<accession>A0A7Z0E662</accession>
<dbReference type="RefSeq" id="WP_167315879.1">
    <property type="nucleotide sequence ID" value="NZ_JACBZV010000017.1"/>
</dbReference>
<dbReference type="EMBL" id="JACBZV010000017">
    <property type="protein sequence ID" value="NYJ15239.1"/>
    <property type="molecule type" value="Genomic_DNA"/>
</dbReference>
<reference evidence="2 3" key="1">
    <citation type="submission" date="2020-07" db="EMBL/GenBank/DDBJ databases">
        <title>Genomic Encyclopedia of Type Strains, Phase IV (KMG-V): Genome sequencing to study the core and pangenomes of soil and plant-associated prokaryotes.</title>
        <authorList>
            <person name="Whitman W."/>
        </authorList>
    </citation>
    <scope>NUCLEOTIDE SEQUENCE [LARGE SCALE GENOMIC DNA]</scope>
    <source>
        <strain evidence="2 3">SEMIA 4052</strain>
    </source>
</reference>
<evidence type="ECO:0000256" key="1">
    <source>
        <dbReference type="SAM" id="MobiDB-lite"/>
    </source>
</evidence>
<feature type="compositionally biased region" description="Polar residues" evidence="1">
    <location>
        <begin position="80"/>
        <end position="101"/>
    </location>
</feature>
<protein>
    <submittedName>
        <fullName evidence="2">Uncharacterized protein</fullName>
    </submittedName>
</protein>
<sequence length="101" mass="11115">MTNLGKQLIPKCPDFALLDHPAADRPGITAKGFERLFERPDQPSRRKVGCYKHHAPEHRALTRIADSTANFAESKVSPLVGSTSRTSALRSQASQSMGSRR</sequence>
<evidence type="ECO:0000313" key="3">
    <source>
        <dbReference type="Proteomes" id="UP000535276"/>
    </source>
</evidence>
<proteinExistence type="predicted"/>
<comment type="caution">
    <text evidence="2">The sequence shown here is derived from an EMBL/GenBank/DDBJ whole genome shotgun (WGS) entry which is preliminary data.</text>
</comment>
<feature type="region of interest" description="Disordered" evidence="1">
    <location>
        <begin position="78"/>
        <end position="101"/>
    </location>
</feature>
<evidence type="ECO:0000313" key="2">
    <source>
        <dbReference type="EMBL" id="NYJ15239.1"/>
    </source>
</evidence>
<dbReference type="Proteomes" id="UP000535276">
    <property type="component" value="Unassembled WGS sequence"/>
</dbReference>
<organism evidence="2 3">
    <name type="scientific">Rhizobium leguminosarum</name>
    <dbReference type="NCBI Taxonomy" id="384"/>
    <lineage>
        <taxon>Bacteria</taxon>
        <taxon>Pseudomonadati</taxon>
        <taxon>Pseudomonadota</taxon>
        <taxon>Alphaproteobacteria</taxon>
        <taxon>Hyphomicrobiales</taxon>
        <taxon>Rhizobiaceae</taxon>
        <taxon>Rhizobium/Agrobacterium group</taxon>
        <taxon>Rhizobium</taxon>
    </lineage>
</organism>
<dbReference type="AlphaFoldDB" id="A0A7Z0E662"/>
<gene>
    <name evidence="2" type="ORF">GGI64_006344</name>
</gene>